<sequence>MTFKNLTIASIILLGSSAAIAADQAPLKVEPAAQPEVLKSEEIKTPSIFEKLDQNKDGKVSAQEAQVSPALVKSFDKIDSNKDGFLSQDEFSQLQVKATTATTFIALATVHNY</sequence>
<name>A0A7U8GS94_NEPCE</name>
<evidence type="ECO:0000313" key="3">
    <source>
        <dbReference type="EMBL" id="EAR62262.1"/>
    </source>
</evidence>
<evidence type="ECO:0000313" key="4">
    <source>
        <dbReference type="Proteomes" id="UP000002171"/>
    </source>
</evidence>
<feature type="domain" description="EF-hand" evidence="2">
    <location>
        <begin position="66"/>
        <end position="101"/>
    </location>
</feature>
<dbReference type="InterPro" id="IPR018247">
    <property type="entry name" value="EF_Hand_1_Ca_BS"/>
</dbReference>
<dbReference type="AlphaFoldDB" id="A0A7U8GS94"/>
<dbReference type="GO" id="GO:0005509">
    <property type="term" value="F:calcium ion binding"/>
    <property type="evidence" value="ECO:0007669"/>
    <property type="project" value="InterPro"/>
</dbReference>
<dbReference type="Proteomes" id="UP000002171">
    <property type="component" value="Unassembled WGS sequence"/>
</dbReference>
<dbReference type="RefSeq" id="WP_007020572.1">
    <property type="nucleotide sequence ID" value="NZ_CH724125.1"/>
</dbReference>
<evidence type="ECO:0000256" key="1">
    <source>
        <dbReference type="SAM" id="SignalP"/>
    </source>
</evidence>
<keyword evidence="4" id="KW-1185">Reference proteome</keyword>
<dbReference type="InterPro" id="IPR011992">
    <property type="entry name" value="EF-hand-dom_pair"/>
</dbReference>
<feature type="chain" id="PRO_5031428362" description="EF-hand domain-containing protein" evidence="1">
    <location>
        <begin position="22"/>
        <end position="113"/>
    </location>
</feature>
<dbReference type="EMBL" id="AAOW01000003">
    <property type="protein sequence ID" value="EAR62262.1"/>
    <property type="molecule type" value="Genomic_DNA"/>
</dbReference>
<dbReference type="Gene3D" id="1.10.238.10">
    <property type="entry name" value="EF-hand"/>
    <property type="match status" value="1"/>
</dbReference>
<accession>A0A7U8GS94</accession>
<organism evidence="3 4">
    <name type="scientific">Neptuniibacter caesariensis</name>
    <dbReference type="NCBI Taxonomy" id="207954"/>
    <lineage>
        <taxon>Bacteria</taxon>
        <taxon>Pseudomonadati</taxon>
        <taxon>Pseudomonadota</taxon>
        <taxon>Gammaproteobacteria</taxon>
        <taxon>Oceanospirillales</taxon>
        <taxon>Oceanospirillaceae</taxon>
        <taxon>Neptuniibacter</taxon>
    </lineage>
</organism>
<keyword evidence="1" id="KW-0732">Signal</keyword>
<comment type="caution">
    <text evidence="3">The sequence shown here is derived from an EMBL/GenBank/DDBJ whole genome shotgun (WGS) entry which is preliminary data.</text>
</comment>
<dbReference type="PROSITE" id="PS50222">
    <property type="entry name" value="EF_HAND_2"/>
    <property type="match status" value="1"/>
</dbReference>
<dbReference type="SUPFAM" id="SSF47473">
    <property type="entry name" value="EF-hand"/>
    <property type="match status" value="1"/>
</dbReference>
<dbReference type="OrthoDB" id="6089795at2"/>
<feature type="signal peptide" evidence="1">
    <location>
        <begin position="1"/>
        <end position="21"/>
    </location>
</feature>
<gene>
    <name evidence="3" type="ORF">MED92_14533</name>
</gene>
<proteinExistence type="predicted"/>
<dbReference type="PROSITE" id="PS00018">
    <property type="entry name" value="EF_HAND_1"/>
    <property type="match status" value="1"/>
</dbReference>
<protein>
    <recommendedName>
        <fullName evidence="2">EF-hand domain-containing protein</fullName>
    </recommendedName>
</protein>
<evidence type="ECO:0000259" key="2">
    <source>
        <dbReference type="PROSITE" id="PS50222"/>
    </source>
</evidence>
<reference evidence="3 4" key="1">
    <citation type="submission" date="2006-02" db="EMBL/GenBank/DDBJ databases">
        <authorList>
            <person name="Pinhassi J."/>
            <person name="Pedros-Alio C."/>
            <person name="Ferriera S."/>
            <person name="Johnson J."/>
            <person name="Kravitz S."/>
            <person name="Halpern A."/>
            <person name="Remington K."/>
            <person name="Beeson K."/>
            <person name="Tran B."/>
            <person name="Rogers Y.-H."/>
            <person name="Friedman R."/>
            <person name="Venter J.C."/>
        </authorList>
    </citation>
    <scope>NUCLEOTIDE SEQUENCE [LARGE SCALE GENOMIC DNA]</scope>
    <source>
        <strain evidence="3 4">MED92</strain>
    </source>
</reference>
<dbReference type="InterPro" id="IPR002048">
    <property type="entry name" value="EF_hand_dom"/>
</dbReference>
<dbReference type="Pfam" id="PF13202">
    <property type="entry name" value="EF-hand_5"/>
    <property type="match status" value="2"/>
</dbReference>